<evidence type="ECO:0000313" key="3">
    <source>
        <dbReference type="Proteomes" id="UP001320245"/>
    </source>
</evidence>
<feature type="transmembrane region" description="Helical" evidence="1">
    <location>
        <begin position="304"/>
        <end position="325"/>
    </location>
</feature>
<keyword evidence="1" id="KW-0472">Membrane</keyword>
<dbReference type="SUPFAM" id="SSF48097">
    <property type="entry name" value="Regulator of G-protein signaling, RGS"/>
    <property type="match status" value="1"/>
</dbReference>
<dbReference type="Proteomes" id="UP001320245">
    <property type="component" value="Unassembled WGS sequence"/>
</dbReference>
<name>A0AAN9U8P7_9PEZI</name>
<organism evidence="2 3">
    <name type="scientific">Cytospora paraplurivora</name>
    <dbReference type="NCBI Taxonomy" id="2898453"/>
    <lineage>
        <taxon>Eukaryota</taxon>
        <taxon>Fungi</taxon>
        <taxon>Dikarya</taxon>
        <taxon>Ascomycota</taxon>
        <taxon>Pezizomycotina</taxon>
        <taxon>Sordariomycetes</taxon>
        <taxon>Sordariomycetidae</taxon>
        <taxon>Diaporthales</taxon>
        <taxon>Cytosporaceae</taxon>
        <taxon>Cytospora</taxon>
    </lineage>
</organism>
<dbReference type="PANTHER" id="PTHR39466">
    <property type="entry name" value="RGS DOMAIN-CONTAINING PROTEIN"/>
    <property type="match status" value="1"/>
</dbReference>
<dbReference type="InterPro" id="IPR036305">
    <property type="entry name" value="RGS_sf"/>
</dbReference>
<dbReference type="InterPro" id="IPR044926">
    <property type="entry name" value="RGS_subdomain_2"/>
</dbReference>
<protein>
    <recommendedName>
        <fullName evidence="4">Regulator of G protein signaling superfamily</fullName>
    </recommendedName>
</protein>
<dbReference type="PANTHER" id="PTHR39466:SF1">
    <property type="entry name" value="RGS DOMAIN-CONTAINING PROTEIN"/>
    <property type="match status" value="1"/>
</dbReference>
<dbReference type="EMBL" id="JAJSPL020000019">
    <property type="protein sequence ID" value="KAK7740670.1"/>
    <property type="molecule type" value="Genomic_DNA"/>
</dbReference>
<gene>
    <name evidence="2" type="ORF">SLS53_005138</name>
</gene>
<comment type="caution">
    <text evidence="2">The sequence shown here is derived from an EMBL/GenBank/DDBJ whole genome shotgun (WGS) entry which is preliminary data.</text>
</comment>
<sequence length="470" mass="52229">MGFLGLGYRRPLAQPADREQNVESQQSLDSYTSQADLSLKSSRSSASAGIPDALSFDKIIDGGTCPCEQPMTIRDFMNYLIYIEHSAENLQFFLWHRDYMSRFHSARTSDMVLAPEWTMEQQEECFTKLQKEHRDALKRGPVGTANIFRGTDFEKRWVMGPKATVMEKSSHVFADSNPFRTPPMTPSGDSGSEFTRTTTATAMSYRSQAQDAFAAAGIKAPFTIQPFREEMDRVIATYVMDDAPRQLNLSARERKQLLTALSRTTHPTAFRQVARSVEATLRLQSHPGFVRWSICNGNAARVRFADALGGLLVVGAVVAYVLLALSSVPRGYRALPALGVVLGVGTLVAALKGMCVVLHGMHHRQVRPWELFVDEEVPDGEFNGGGKLSGPSKGSFESFGSSNSYEEQPWVVRYQKRNLVRKIFDREVWIQEPALRSIQDTIFVQAMLVAAVCAGVLTAVFVCVPGGRFY</sequence>
<proteinExistence type="predicted"/>
<dbReference type="AlphaFoldDB" id="A0AAN9U8P7"/>
<evidence type="ECO:0008006" key="4">
    <source>
        <dbReference type="Google" id="ProtNLM"/>
    </source>
</evidence>
<reference evidence="2 3" key="1">
    <citation type="journal article" date="2023" name="PLoS ONE">
        <title>Cytospora paraplurivora sp. nov. isolated from orchards with fruit tree decline syndrome in Ontario, Canada.</title>
        <authorList>
            <person name="Ilyukhin E."/>
            <person name="Nguyen H.D.T."/>
            <person name="Castle A.J."/>
            <person name="Ellouze W."/>
        </authorList>
    </citation>
    <scope>NUCLEOTIDE SEQUENCE [LARGE SCALE GENOMIC DNA]</scope>
    <source>
        <strain evidence="2 3">FDS-564</strain>
    </source>
</reference>
<evidence type="ECO:0000256" key="1">
    <source>
        <dbReference type="SAM" id="Phobius"/>
    </source>
</evidence>
<feature type="transmembrane region" description="Helical" evidence="1">
    <location>
        <begin position="442"/>
        <end position="464"/>
    </location>
</feature>
<keyword evidence="1" id="KW-0812">Transmembrane</keyword>
<keyword evidence="3" id="KW-1185">Reference proteome</keyword>
<dbReference type="Gene3D" id="1.10.167.10">
    <property type="entry name" value="Regulator of G-protein Signalling 4, domain 2"/>
    <property type="match status" value="1"/>
</dbReference>
<accession>A0AAN9U8P7</accession>
<keyword evidence="1" id="KW-1133">Transmembrane helix</keyword>
<feature type="transmembrane region" description="Helical" evidence="1">
    <location>
        <begin position="337"/>
        <end position="361"/>
    </location>
</feature>
<evidence type="ECO:0000313" key="2">
    <source>
        <dbReference type="EMBL" id="KAK7740670.1"/>
    </source>
</evidence>